<evidence type="ECO:0000313" key="3">
    <source>
        <dbReference type="Proteomes" id="UP000320762"/>
    </source>
</evidence>
<dbReference type="InterPro" id="IPR001509">
    <property type="entry name" value="Epimerase_deHydtase"/>
</dbReference>
<name>A0A550CDH8_9AGAR</name>
<dbReference type="Gene3D" id="3.40.50.720">
    <property type="entry name" value="NAD(P)-binding Rossmann-like Domain"/>
    <property type="match status" value="1"/>
</dbReference>
<dbReference type="GO" id="GO:0005739">
    <property type="term" value="C:mitochondrion"/>
    <property type="evidence" value="ECO:0007669"/>
    <property type="project" value="TreeGrafter"/>
</dbReference>
<dbReference type="SUPFAM" id="SSF51735">
    <property type="entry name" value="NAD(P)-binding Rossmann-fold domains"/>
    <property type="match status" value="1"/>
</dbReference>
<keyword evidence="3" id="KW-1185">Reference proteome</keyword>
<dbReference type="Pfam" id="PF01370">
    <property type="entry name" value="Epimerase"/>
    <property type="match status" value="1"/>
</dbReference>
<comment type="caution">
    <text evidence="2">The sequence shown here is derived from an EMBL/GenBank/DDBJ whole genome shotgun (WGS) entry which is preliminary data.</text>
</comment>
<dbReference type="EMBL" id="VDMD01000012">
    <property type="protein sequence ID" value="TRM62746.1"/>
    <property type="molecule type" value="Genomic_DNA"/>
</dbReference>
<dbReference type="OrthoDB" id="276721at2759"/>
<proteinExistence type="predicted"/>
<dbReference type="STRING" id="97359.A0A550CDH8"/>
<evidence type="ECO:0000259" key="1">
    <source>
        <dbReference type="Pfam" id="PF01370"/>
    </source>
</evidence>
<evidence type="ECO:0000313" key="2">
    <source>
        <dbReference type="EMBL" id="TRM62746.1"/>
    </source>
</evidence>
<gene>
    <name evidence="2" type="ORF">BD626DRAFT_498307</name>
</gene>
<protein>
    <recommendedName>
        <fullName evidence="1">NAD-dependent epimerase/dehydratase domain-containing protein</fullName>
    </recommendedName>
</protein>
<dbReference type="AlphaFoldDB" id="A0A550CDH8"/>
<dbReference type="PANTHER" id="PTHR12126:SF16">
    <property type="entry name" value="MIOREX COMPLEX COMPONENT 2"/>
    <property type="match status" value="1"/>
</dbReference>
<dbReference type="GO" id="GO:0044877">
    <property type="term" value="F:protein-containing complex binding"/>
    <property type="evidence" value="ECO:0007669"/>
    <property type="project" value="TreeGrafter"/>
</dbReference>
<sequence length="320" mass="34723">MATTSAKRVLVVGGNGFLGSAVCRTALSKGMRVTSVSSSGRPWKTPKGHTPAWADKVEWRKADVLADDRAELQAVLASSPPFSAVVHTLGTLFEGGEYKQDVRDGKPLALLKNLLPGSRNPLKRDARWSYETMNRQSASNVLSTILSARKPTLEDKFAFVLLSAEDMFRPLVPEGYITSKRAAERDIAATIEREGAHVRGVFARPSFIYHPHWRPLSTPPAALLDLFVNMERGAPRGMPTPASILRSLATPSRDSGALPSALASVANAMTIPPMHVDHVAEAICRALEDESVRGPMDVVQMRNLIGWSLKGERPSAHAMS</sequence>
<reference evidence="2 3" key="1">
    <citation type="journal article" date="2019" name="New Phytol.">
        <title>Comparative genomics reveals unique wood-decay strategies and fruiting body development in the Schizophyllaceae.</title>
        <authorList>
            <person name="Almasi E."/>
            <person name="Sahu N."/>
            <person name="Krizsan K."/>
            <person name="Balint B."/>
            <person name="Kovacs G.M."/>
            <person name="Kiss B."/>
            <person name="Cseklye J."/>
            <person name="Drula E."/>
            <person name="Henrissat B."/>
            <person name="Nagy I."/>
            <person name="Chovatia M."/>
            <person name="Adam C."/>
            <person name="LaButti K."/>
            <person name="Lipzen A."/>
            <person name="Riley R."/>
            <person name="Grigoriev I.V."/>
            <person name="Nagy L.G."/>
        </authorList>
    </citation>
    <scope>NUCLEOTIDE SEQUENCE [LARGE SCALE GENOMIC DNA]</scope>
    <source>
        <strain evidence="2 3">NL-1724</strain>
    </source>
</reference>
<accession>A0A550CDH8</accession>
<dbReference type="PANTHER" id="PTHR12126">
    <property type="entry name" value="NADH-UBIQUINONE OXIDOREDUCTASE 39 KDA SUBUNIT-RELATED"/>
    <property type="match status" value="1"/>
</dbReference>
<dbReference type="InterPro" id="IPR036291">
    <property type="entry name" value="NAD(P)-bd_dom_sf"/>
</dbReference>
<dbReference type="Proteomes" id="UP000320762">
    <property type="component" value="Unassembled WGS sequence"/>
</dbReference>
<organism evidence="2 3">
    <name type="scientific">Schizophyllum amplum</name>
    <dbReference type="NCBI Taxonomy" id="97359"/>
    <lineage>
        <taxon>Eukaryota</taxon>
        <taxon>Fungi</taxon>
        <taxon>Dikarya</taxon>
        <taxon>Basidiomycota</taxon>
        <taxon>Agaricomycotina</taxon>
        <taxon>Agaricomycetes</taxon>
        <taxon>Agaricomycetidae</taxon>
        <taxon>Agaricales</taxon>
        <taxon>Schizophyllaceae</taxon>
        <taxon>Schizophyllum</taxon>
    </lineage>
</organism>
<feature type="domain" description="NAD-dependent epimerase/dehydratase" evidence="1">
    <location>
        <begin position="9"/>
        <end position="89"/>
    </location>
</feature>
<dbReference type="InterPro" id="IPR051207">
    <property type="entry name" value="ComplexI_NDUFA9_subunit"/>
</dbReference>